<accession>A0A543IWV9</accession>
<dbReference type="InterPro" id="IPR050901">
    <property type="entry name" value="BP-dep_ABC_trans_perm"/>
</dbReference>
<evidence type="ECO:0000256" key="5">
    <source>
        <dbReference type="ARBA" id="ARBA00022989"/>
    </source>
</evidence>
<evidence type="ECO:0000313" key="10">
    <source>
        <dbReference type="Proteomes" id="UP000319213"/>
    </source>
</evidence>
<keyword evidence="10" id="KW-1185">Reference proteome</keyword>
<dbReference type="AlphaFoldDB" id="A0A543IWV9"/>
<dbReference type="RefSeq" id="WP_142259133.1">
    <property type="nucleotide sequence ID" value="NZ_BMPV01000007.1"/>
</dbReference>
<evidence type="ECO:0000256" key="6">
    <source>
        <dbReference type="ARBA" id="ARBA00023136"/>
    </source>
</evidence>
<evidence type="ECO:0000259" key="8">
    <source>
        <dbReference type="PROSITE" id="PS50928"/>
    </source>
</evidence>
<sequence length="284" mass="30156">MSETPTTLGGRSPVARVLTWVLVAIILAWTVIPLGWMLLSSVKPESAIKTATPTLVFTPTLENYARLFGAGNDITPFAVNSVIATVTATALALALGTIAGYGLAHWRGRGRKHLAFWIISTRMAPIAAVILPLFIIFRHLGLLDSVAGLILAYLSFSLPFAIWLMSAFFADVPRSIEEAALVSGASRWQAFWHVVLPTVKPGLVTTGVLCAVFSWNDYAFASSFAGPASQTLPMAAGRLITQGGVDWGQLTALGVVVTLPMIVAGLAVRRWLVTGLTLGAVTAE</sequence>
<feature type="transmembrane region" description="Helical" evidence="7">
    <location>
        <begin position="191"/>
        <end position="215"/>
    </location>
</feature>
<feature type="transmembrane region" description="Helical" evidence="7">
    <location>
        <begin position="114"/>
        <end position="137"/>
    </location>
</feature>
<dbReference type="SUPFAM" id="SSF161098">
    <property type="entry name" value="MetI-like"/>
    <property type="match status" value="1"/>
</dbReference>
<organism evidence="9 10">
    <name type="scientific">Thermopolyspora flexuosa</name>
    <dbReference type="NCBI Taxonomy" id="103836"/>
    <lineage>
        <taxon>Bacteria</taxon>
        <taxon>Bacillati</taxon>
        <taxon>Actinomycetota</taxon>
        <taxon>Actinomycetes</taxon>
        <taxon>Streptosporangiales</taxon>
        <taxon>Streptosporangiaceae</taxon>
        <taxon>Thermopolyspora</taxon>
    </lineage>
</organism>
<evidence type="ECO:0000256" key="2">
    <source>
        <dbReference type="ARBA" id="ARBA00022448"/>
    </source>
</evidence>
<feature type="domain" description="ABC transmembrane type-1" evidence="8">
    <location>
        <begin position="78"/>
        <end position="268"/>
    </location>
</feature>
<feature type="transmembrane region" description="Helical" evidence="7">
    <location>
        <begin position="77"/>
        <end position="102"/>
    </location>
</feature>
<evidence type="ECO:0000256" key="4">
    <source>
        <dbReference type="ARBA" id="ARBA00022692"/>
    </source>
</evidence>
<dbReference type="OrthoDB" id="9794684at2"/>
<dbReference type="Gene3D" id="1.10.3720.10">
    <property type="entry name" value="MetI-like"/>
    <property type="match status" value="1"/>
</dbReference>
<comment type="caution">
    <text evidence="9">The sequence shown here is derived from an EMBL/GenBank/DDBJ whole genome shotgun (WGS) entry which is preliminary data.</text>
</comment>
<dbReference type="Proteomes" id="UP000319213">
    <property type="component" value="Unassembled WGS sequence"/>
</dbReference>
<proteinExistence type="inferred from homology"/>
<evidence type="ECO:0000256" key="3">
    <source>
        <dbReference type="ARBA" id="ARBA00022475"/>
    </source>
</evidence>
<keyword evidence="5 7" id="KW-1133">Transmembrane helix</keyword>
<feature type="transmembrane region" description="Helical" evidence="7">
    <location>
        <begin position="247"/>
        <end position="268"/>
    </location>
</feature>
<feature type="transmembrane region" description="Helical" evidence="7">
    <location>
        <begin position="17"/>
        <end position="39"/>
    </location>
</feature>
<evidence type="ECO:0000256" key="1">
    <source>
        <dbReference type="ARBA" id="ARBA00004651"/>
    </source>
</evidence>
<dbReference type="EMBL" id="VFPQ01000001">
    <property type="protein sequence ID" value="TQM75056.1"/>
    <property type="molecule type" value="Genomic_DNA"/>
</dbReference>
<feature type="transmembrane region" description="Helical" evidence="7">
    <location>
        <begin position="149"/>
        <end position="170"/>
    </location>
</feature>
<keyword evidence="3" id="KW-1003">Cell membrane</keyword>
<dbReference type="InterPro" id="IPR000515">
    <property type="entry name" value="MetI-like"/>
</dbReference>
<keyword evidence="6 7" id="KW-0472">Membrane</keyword>
<dbReference type="PROSITE" id="PS50928">
    <property type="entry name" value="ABC_TM1"/>
    <property type="match status" value="1"/>
</dbReference>
<dbReference type="Pfam" id="PF00528">
    <property type="entry name" value="BPD_transp_1"/>
    <property type="match status" value="1"/>
</dbReference>
<comment type="similarity">
    <text evidence="7">Belongs to the binding-protein-dependent transport system permease family.</text>
</comment>
<reference evidence="9 10" key="1">
    <citation type="submission" date="2019-06" db="EMBL/GenBank/DDBJ databases">
        <title>Sequencing the genomes of 1000 actinobacteria strains.</title>
        <authorList>
            <person name="Klenk H.-P."/>
        </authorList>
    </citation>
    <scope>NUCLEOTIDE SEQUENCE [LARGE SCALE GENOMIC DNA]</scope>
    <source>
        <strain evidence="9 10">DSM 43186</strain>
    </source>
</reference>
<name>A0A543IWV9_9ACTN</name>
<dbReference type="PANTHER" id="PTHR32243">
    <property type="entry name" value="MALTOSE TRANSPORT SYSTEM PERMEASE-RELATED"/>
    <property type="match status" value="1"/>
</dbReference>
<dbReference type="InterPro" id="IPR035906">
    <property type="entry name" value="MetI-like_sf"/>
</dbReference>
<dbReference type="PANTHER" id="PTHR32243:SF18">
    <property type="entry name" value="INNER MEMBRANE ABC TRANSPORTER PERMEASE PROTEIN YCJP"/>
    <property type="match status" value="1"/>
</dbReference>
<evidence type="ECO:0000256" key="7">
    <source>
        <dbReference type="RuleBase" id="RU363032"/>
    </source>
</evidence>
<gene>
    <name evidence="9" type="ORF">FHX40_1752</name>
</gene>
<dbReference type="CDD" id="cd06261">
    <property type="entry name" value="TM_PBP2"/>
    <property type="match status" value="1"/>
</dbReference>
<keyword evidence="2 7" id="KW-0813">Transport</keyword>
<evidence type="ECO:0000313" key="9">
    <source>
        <dbReference type="EMBL" id="TQM75056.1"/>
    </source>
</evidence>
<dbReference type="GO" id="GO:0005886">
    <property type="term" value="C:plasma membrane"/>
    <property type="evidence" value="ECO:0007669"/>
    <property type="project" value="UniProtKB-SubCell"/>
</dbReference>
<comment type="subcellular location">
    <subcellularLocation>
        <location evidence="1 7">Cell membrane</location>
        <topology evidence="1 7">Multi-pass membrane protein</topology>
    </subcellularLocation>
</comment>
<protein>
    <submittedName>
        <fullName evidence="9">Carbohydrate ABC transporter membrane protein 2 (CUT1 family)</fullName>
    </submittedName>
</protein>
<keyword evidence="4 7" id="KW-0812">Transmembrane</keyword>
<dbReference type="GO" id="GO:0055085">
    <property type="term" value="P:transmembrane transport"/>
    <property type="evidence" value="ECO:0007669"/>
    <property type="project" value="InterPro"/>
</dbReference>